<keyword evidence="3 8" id="KW-0813">Transport</keyword>
<organism evidence="10 11">
    <name type="scientific">Paenactinomyces guangxiensis</name>
    <dbReference type="NCBI Taxonomy" id="1490290"/>
    <lineage>
        <taxon>Bacteria</taxon>
        <taxon>Bacillati</taxon>
        <taxon>Bacillota</taxon>
        <taxon>Bacilli</taxon>
        <taxon>Bacillales</taxon>
        <taxon>Thermoactinomycetaceae</taxon>
        <taxon>Paenactinomyces</taxon>
    </lineage>
</organism>
<dbReference type="Pfam" id="PF02632">
    <property type="entry name" value="BioY"/>
    <property type="match status" value="1"/>
</dbReference>
<feature type="transmembrane region" description="Helical" evidence="9">
    <location>
        <begin position="35"/>
        <end position="51"/>
    </location>
</feature>
<dbReference type="GO" id="GO:0015225">
    <property type="term" value="F:biotin transmembrane transporter activity"/>
    <property type="evidence" value="ECO:0007669"/>
    <property type="project" value="UniProtKB-UniRule"/>
</dbReference>
<dbReference type="PANTHER" id="PTHR34295">
    <property type="entry name" value="BIOTIN TRANSPORTER BIOY"/>
    <property type="match status" value="1"/>
</dbReference>
<evidence type="ECO:0000256" key="3">
    <source>
        <dbReference type="ARBA" id="ARBA00022448"/>
    </source>
</evidence>
<dbReference type="PANTHER" id="PTHR34295:SF4">
    <property type="entry name" value="BIOTIN TRANSPORTER BIOY-RELATED"/>
    <property type="match status" value="1"/>
</dbReference>
<keyword evidence="6 9" id="KW-1133">Transmembrane helix</keyword>
<evidence type="ECO:0000256" key="5">
    <source>
        <dbReference type="ARBA" id="ARBA00022692"/>
    </source>
</evidence>
<keyword evidence="7 8" id="KW-0472">Membrane</keyword>
<comment type="subcellular location">
    <subcellularLocation>
        <location evidence="1 8">Cell membrane</location>
        <topology evidence="1 8">Multi-pass membrane protein</topology>
    </subcellularLocation>
</comment>
<protein>
    <recommendedName>
        <fullName evidence="8">Biotin transporter</fullName>
    </recommendedName>
</protein>
<gene>
    <name evidence="10" type="ORF">H1191_00485</name>
</gene>
<evidence type="ECO:0000313" key="10">
    <source>
        <dbReference type="EMBL" id="MBA4492789.1"/>
    </source>
</evidence>
<feature type="transmembrane region" description="Helical" evidence="9">
    <location>
        <begin position="12"/>
        <end position="29"/>
    </location>
</feature>
<dbReference type="PIRSF" id="PIRSF016661">
    <property type="entry name" value="BioY"/>
    <property type="match status" value="1"/>
</dbReference>
<dbReference type="InterPro" id="IPR003784">
    <property type="entry name" value="BioY"/>
</dbReference>
<proteinExistence type="inferred from homology"/>
<evidence type="ECO:0000313" key="11">
    <source>
        <dbReference type="Proteomes" id="UP000535491"/>
    </source>
</evidence>
<evidence type="ECO:0000256" key="2">
    <source>
        <dbReference type="ARBA" id="ARBA00010692"/>
    </source>
</evidence>
<feature type="transmembrane region" description="Helical" evidence="9">
    <location>
        <begin position="116"/>
        <end position="139"/>
    </location>
</feature>
<evidence type="ECO:0000256" key="9">
    <source>
        <dbReference type="SAM" id="Phobius"/>
    </source>
</evidence>
<name>A0A7W1WMU3_9BACL</name>
<dbReference type="GO" id="GO:0005886">
    <property type="term" value="C:plasma membrane"/>
    <property type="evidence" value="ECO:0007669"/>
    <property type="project" value="UniProtKB-SubCell"/>
</dbReference>
<dbReference type="RefSeq" id="WP_181750024.1">
    <property type="nucleotide sequence ID" value="NZ_JACEIQ010000001.1"/>
</dbReference>
<comment type="similarity">
    <text evidence="2 8">Belongs to the BioY family.</text>
</comment>
<feature type="transmembrane region" description="Helical" evidence="9">
    <location>
        <begin position="151"/>
        <end position="180"/>
    </location>
</feature>
<dbReference type="Gene3D" id="1.10.1760.20">
    <property type="match status" value="1"/>
</dbReference>
<dbReference type="AlphaFoldDB" id="A0A7W1WMU3"/>
<feature type="transmembrane region" description="Helical" evidence="9">
    <location>
        <begin position="58"/>
        <end position="75"/>
    </location>
</feature>
<dbReference type="EMBL" id="JACEIQ010000001">
    <property type="protein sequence ID" value="MBA4492789.1"/>
    <property type="molecule type" value="Genomic_DNA"/>
</dbReference>
<evidence type="ECO:0000256" key="6">
    <source>
        <dbReference type="ARBA" id="ARBA00022989"/>
    </source>
</evidence>
<keyword evidence="4 8" id="KW-1003">Cell membrane</keyword>
<keyword evidence="11" id="KW-1185">Reference proteome</keyword>
<comment type="caution">
    <text evidence="10">The sequence shown here is derived from an EMBL/GenBank/DDBJ whole genome shotgun (WGS) entry which is preliminary data.</text>
</comment>
<evidence type="ECO:0000256" key="1">
    <source>
        <dbReference type="ARBA" id="ARBA00004651"/>
    </source>
</evidence>
<evidence type="ECO:0000256" key="4">
    <source>
        <dbReference type="ARBA" id="ARBA00022475"/>
    </source>
</evidence>
<evidence type="ECO:0000256" key="8">
    <source>
        <dbReference type="PIRNR" id="PIRNR016661"/>
    </source>
</evidence>
<evidence type="ECO:0000256" key="7">
    <source>
        <dbReference type="ARBA" id="ARBA00023136"/>
    </source>
</evidence>
<sequence length="193" mass="20695">MSKSALSVRNMTFIAMFVALLAIGGQISIQTVIPITMQTFVVMLAGSILGARRGFVSMLVFIALVAAGAPLLSGWKSGPGALVGPTGGYIVSWPFAAFLMGLIVEKFAAKGPLKAWQITLAHITGGILLVHLIGFPWAVAALKLPLNMETFISSFLIFMPGDLIKAFVATPVALAVYRAVPWLKPRRRERENQ</sequence>
<accession>A0A7W1WMU3</accession>
<reference evidence="10 11" key="1">
    <citation type="submission" date="2020-07" db="EMBL/GenBank/DDBJ databases">
        <authorList>
            <person name="Feng H."/>
        </authorList>
    </citation>
    <scope>NUCLEOTIDE SEQUENCE [LARGE SCALE GENOMIC DNA]</scope>
    <source>
        <strain evidence="11">s-10</strain>
    </source>
</reference>
<dbReference type="Proteomes" id="UP000535491">
    <property type="component" value="Unassembled WGS sequence"/>
</dbReference>
<keyword evidence="5 9" id="KW-0812">Transmembrane</keyword>
<feature type="transmembrane region" description="Helical" evidence="9">
    <location>
        <begin position="87"/>
        <end position="104"/>
    </location>
</feature>